<feature type="transmembrane region" description="Helical" evidence="1">
    <location>
        <begin position="154"/>
        <end position="174"/>
    </location>
</feature>
<name>A0A8E4W494_MYCMU</name>
<evidence type="ECO:0000313" key="2">
    <source>
        <dbReference type="EMBL" id="QPG70906.1"/>
    </source>
</evidence>
<feature type="transmembrane region" description="Helical" evidence="1">
    <location>
        <begin position="218"/>
        <end position="241"/>
    </location>
</feature>
<feature type="transmembrane region" description="Helical" evidence="1">
    <location>
        <begin position="257"/>
        <end position="277"/>
    </location>
</feature>
<sequence length="395" mass="42635">MALESDVQMDGHKGIAVSRRFFVLTVAIAVFYVPLALNYAWPLFAPGLSRWQDTVNSVINGRTYAVGDGSVESVRHGAYAEHRVVLMVHTTLAGLALTLGLFQFSSRLRTRGPAVHRWIGRSYLALMSASMLTALVFLYFTPPAQHFIGPAFETQLRALAIGTLGSAWYAVYAIRRRDVITHQAWMTYGIALMMTAPLLRVIWIGIQPLIPQHDLLTNIGVGSIVLGVAAPGSAVFAFMLAQHPKVDAVAASTPRRVYFFALALAIAGSLTYAALVLRLPAAIPHSLALFHLVPAWISIAIAARGVFRARAAGDVARERHWRWLLWGFAAAPTAASLYAQIVPPAFTTADAVLAGGMDGPVIPITVAFALVVHAAARSQRRTDDDLDEPNVLAAA</sequence>
<dbReference type="AlphaFoldDB" id="A0A8E4W494"/>
<reference evidence="2 3" key="2">
    <citation type="journal article" date="2019" name="Sci. Rep.">
        <title>Insight into the biology of Mycobacterium mucogenicum and Mycobacterium neoaurum clade members.</title>
        <authorList>
            <person name="Behra P.R.K."/>
            <person name="Pettersson B.M.F."/>
            <person name="Ramesh M."/>
            <person name="Dasgupta S."/>
            <person name="Kirsebom L.A."/>
        </authorList>
    </citation>
    <scope>NUCLEOTIDE SEQUENCE [LARGE SCALE GENOMIC DNA]</scope>
    <source>
        <strain evidence="2 3">DSM 44124</strain>
    </source>
</reference>
<feature type="transmembrane region" description="Helical" evidence="1">
    <location>
        <begin position="283"/>
        <end position="303"/>
    </location>
</feature>
<feature type="transmembrane region" description="Helical" evidence="1">
    <location>
        <begin position="123"/>
        <end position="142"/>
    </location>
</feature>
<dbReference type="RefSeq" id="WP_146212933.1">
    <property type="nucleotide sequence ID" value="NZ_ANBS01000034.1"/>
</dbReference>
<feature type="transmembrane region" description="Helical" evidence="1">
    <location>
        <begin position="186"/>
        <end position="206"/>
    </location>
</feature>
<dbReference type="InterPro" id="IPR018750">
    <property type="entry name" value="DUF2306_membrane"/>
</dbReference>
<feature type="transmembrane region" description="Helical" evidence="1">
    <location>
        <begin position="323"/>
        <end position="341"/>
    </location>
</feature>
<feature type="transmembrane region" description="Helical" evidence="1">
    <location>
        <begin position="353"/>
        <end position="372"/>
    </location>
</feature>
<evidence type="ECO:0000313" key="3">
    <source>
        <dbReference type="Proteomes" id="UP000309231"/>
    </source>
</evidence>
<keyword evidence="1" id="KW-1133">Transmembrane helix</keyword>
<protein>
    <submittedName>
        <fullName evidence="2">DUF2306 domain-containing protein</fullName>
    </submittedName>
</protein>
<feature type="transmembrane region" description="Helical" evidence="1">
    <location>
        <begin position="84"/>
        <end position="102"/>
    </location>
</feature>
<keyword evidence="1" id="KW-0472">Membrane</keyword>
<reference evidence="2 3" key="1">
    <citation type="journal article" date="2019" name="BMC Evol. Biol.">
        <title>Comparative genomics of Mycobacterium mucogenicum and Mycobacterium neoaurum clade members emphasizing tRNA and non-coding RNA.</title>
        <authorList>
            <person name="Behra P.R.K."/>
            <person name="Pettersson B.M.F."/>
            <person name="Das S."/>
            <person name="Dasgupta S."/>
            <person name="Kirsebom L.A."/>
        </authorList>
    </citation>
    <scope>NUCLEOTIDE SEQUENCE [LARGE SCALE GENOMIC DNA]</scope>
    <source>
        <strain evidence="2 3">DSM 44124</strain>
    </source>
</reference>
<evidence type="ECO:0000256" key="1">
    <source>
        <dbReference type="SAM" id="Phobius"/>
    </source>
</evidence>
<dbReference type="GeneID" id="76724876"/>
<accession>A0A8E4W494</accession>
<dbReference type="EMBL" id="CP062008">
    <property type="protein sequence ID" value="QPG70906.1"/>
    <property type="molecule type" value="Genomic_DNA"/>
</dbReference>
<dbReference type="Proteomes" id="UP000309231">
    <property type="component" value="Chromosome"/>
</dbReference>
<keyword evidence="1" id="KW-0812">Transmembrane</keyword>
<organism evidence="2 3">
    <name type="scientific">Mycolicibacterium mucogenicum DSM 44124</name>
    <dbReference type="NCBI Taxonomy" id="1226753"/>
    <lineage>
        <taxon>Bacteria</taxon>
        <taxon>Bacillati</taxon>
        <taxon>Actinomycetota</taxon>
        <taxon>Actinomycetes</taxon>
        <taxon>Mycobacteriales</taxon>
        <taxon>Mycobacteriaceae</taxon>
        <taxon>Mycolicibacterium</taxon>
    </lineage>
</organism>
<keyword evidence="3" id="KW-1185">Reference proteome</keyword>
<dbReference type="KEGG" id="mmuc:C1S78_008150"/>
<feature type="transmembrane region" description="Helical" evidence="1">
    <location>
        <begin position="21"/>
        <end position="41"/>
    </location>
</feature>
<gene>
    <name evidence="2" type="ORF">C1S78_008150</name>
</gene>
<dbReference type="Pfam" id="PF10067">
    <property type="entry name" value="DUF2306"/>
    <property type="match status" value="1"/>
</dbReference>
<proteinExistence type="predicted"/>